<dbReference type="InterPro" id="IPR004088">
    <property type="entry name" value="KH_dom_type_1"/>
</dbReference>
<dbReference type="CDD" id="cd00105">
    <property type="entry name" value="KH-I"/>
    <property type="match status" value="1"/>
</dbReference>
<dbReference type="Pfam" id="PF01535">
    <property type="entry name" value="PPR"/>
    <property type="match status" value="2"/>
</dbReference>
<dbReference type="OrthoDB" id="185373at2759"/>
<reference evidence="5" key="1">
    <citation type="submission" date="2021-02" db="EMBL/GenBank/DDBJ databases">
        <authorList>
            <person name="Dougan E. K."/>
            <person name="Rhodes N."/>
            <person name="Thang M."/>
            <person name="Chan C."/>
        </authorList>
    </citation>
    <scope>NUCLEOTIDE SEQUENCE</scope>
</reference>
<feature type="repeat" description="PPR" evidence="3">
    <location>
        <begin position="804"/>
        <end position="838"/>
    </location>
</feature>
<keyword evidence="2" id="KW-0694">RNA-binding</keyword>
<dbReference type="NCBIfam" id="TIGR00756">
    <property type="entry name" value="PPR"/>
    <property type="match status" value="2"/>
</dbReference>
<dbReference type="SMART" id="SM00322">
    <property type="entry name" value="KH"/>
    <property type="match status" value="3"/>
</dbReference>
<dbReference type="Gene3D" id="3.30.1370.10">
    <property type="entry name" value="K Homology domain, type 1"/>
    <property type="match status" value="1"/>
</dbReference>
<dbReference type="PROSITE" id="PS50084">
    <property type="entry name" value="KH_TYPE_1"/>
    <property type="match status" value="1"/>
</dbReference>
<dbReference type="InterPro" id="IPR004087">
    <property type="entry name" value="KH_dom"/>
</dbReference>
<evidence type="ECO:0000256" key="2">
    <source>
        <dbReference type="PROSITE-ProRule" id="PRU00117"/>
    </source>
</evidence>
<evidence type="ECO:0000259" key="4">
    <source>
        <dbReference type="SMART" id="SM00322"/>
    </source>
</evidence>
<dbReference type="PANTHER" id="PTHR47942">
    <property type="entry name" value="TETRATRICOPEPTIDE REPEAT (TPR)-LIKE SUPERFAMILY PROTEIN-RELATED"/>
    <property type="match status" value="1"/>
</dbReference>
<dbReference type="InterPro" id="IPR036612">
    <property type="entry name" value="KH_dom_type_1_sf"/>
</dbReference>
<feature type="domain" description="K Homology" evidence="4">
    <location>
        <begin position="265"/>
        <end position="341"/>
    </location>
</feature>
<comment type="caution">
    <text evidence="5">The sequence shown here is derived from an EMBL/GenBank/DDBJ whole genome shotgun (WGS) entry which is preliminary data.</text>
</comment>
<dbReference type="GO" id="GO:0003723">
    <property type="term" value="F:RNA binding"/>
    <property type="evidence" value="ECO:0007669"/>
    <property type="project" value="UniProtKB-UniRule"/>
</dbReference>
<feature type="domain" description="K Homology" evidence="4">
    <location>
        <begin position="416"/>
        <end position="477"/>
    </location>
</feature>
<dbReference type="Pfam" id="PF00013">
    <property type="entry name" value="KH_1"/>
    <property type="match status" value="1"/>
</dbReference>
<dbReference type="SUPFAM" id="SSF54791">
    <property type="entry name" value="Eukaryotic type KH-domain (KH-domain type I)"/>
    <property type="match status" value="2"/>
</dbReference>
<dbReference type="AlphaFoldDB" id="A0A813FFL8"/>
<keyword evidence="1" id="KW-0677">Repeat</keyword>
<evidence type="ECO:0000256" key="1">
    <source>
        <dbReference type="ARBA" id="ARBA00022737"/>
    </source>
</evidence>
<keyword evidence="6" id="KW-1185">Reference proteome</keyword>
<dbReference type="PROSITE" id="PS51375">
    <property type="entry name" value="PPR"/>
    <property type="match status" value="3"/>
</dbReference>
<name>A0A813FFL8_POLGL</name>
<sequence length="974" mass="105468">MRKLAILHGREGEAIPASKLFKQTLQLDADVMKYLFTGPYFFNAKFERTHLVVVEANRPPKGAGKGALPRDLVLVGLGPQEVEKCAAALKAVNVSHNESQEVDFGYSFTKEIEQECNVLIMQQRKTTTVFGSKENVAKAFAMEKAADVLLTETLSIHGGKVKAMLPLLNGWRIICSAQIKVIEKENGPAKITIAAKEQSSIDDAKKKVQDFDKNTCTDFSPGDCAKLMQNRTGFKELSDAHKDVQIVREEAGFALVGPKPSVKMVKDKLEIMFKKSSSGPQKYAVAPEIIRIFNRENLMEISTKSGADVRRSRELSDNSLVITGDDDSVAAAKDLIMEVIKNEGTTDTVDVSDEVMKALLVAGATKLKAVEKSAGVSLILQKQQLKVSITGAPASIQAAKVELIKIQAEIDKVIAETAVKELAVDYAHIRYIIGPKGAVLNNIREVCAVQVNITDGEETSLVEIRGKPDDAWASCVKNFVDWSAVTMAVASGRRSVAAPPGDAEALKLAQKHQVGGTLALTKDYTLLCVALGRKRLWQEALAAHSEMRRREMGPDVATFGAALGACARAQQWRKCLELLRSASRSEGLEPNVVLFSSALTSCEKAGEWEQAFSLLSAIRRHTLRLDVIACSATLSAAGEQSMWRGAVQLLLDMQRSLAVQPNAHSFNAAISGCEKGLQWARALHLLSEMCLSELIPDVFTYSAAVSACEKARRWEQALELLEVMRAQRVPPNAVSYSAAISACQKGQRADLALELLHLMRSRDGLKPDVVVFGAAIGACEVGRLWREALELLREMLGAGLTHGSDVAFCAAISACKMCRRWVEALQLLEDMQQIKLRPGLAACNAAVSACEQAHRWQAALHLLVGMLARGPAPDTLTFSAAIAACQHDCRGQEALSLIDSMERSNAKPNAVTFAAAVGACWASEDSLQRVPEVLARLRGEAKSLIQVNLASRDVLSVGPGLARRGRGSASLFDA</sequence>
<feature type="repeat" description="PPR" evidence="3">
    <location>
        <begin position="874"/>
        <end position="908"/>
    </location>
</feature>
<organism evidence="5 6">
    <name type="scientific">Polarella glacialis</name>
    <name type="common">Dinoflagellate</name>
    <dbReference type="NCBI Taxonomy" id="89957"/>
    <lineage>
        <taxon>Eukaryota</taxon>
        <taxon>Sar</taxon>
        <taxon>Alveolata</taxon>
        <taxon>Dinophyceae</taxon>
        <taxon>Suessiales</taxon>
        <taxon>Suessiaceae</taxon>
        <taxon>Polarella</taxon>
    </lineage>
</organism>
<dbReference type="Gene3D" id="1.25.40.10">
    <property type="entry name" value="Tetratricopeptide repeat domain"/>
    <property type="match status" value="3"/>
</dbReference>
<gene>
    <name evidence="5" type="ORF">PGLA1383_LOCUS30253</name>
</gene>
<feature type="domain" description="K Homology" evidence="4">
    <location>
        <begin position="343"/>
        <end position="408"/>
    </location>
</feature>
<dbReference type="Pfam" id="PF13041">
    <property type="entry name" value="PPR_2"/>
    <property type="match status" value="1"/>
</dbReference>
<feature type="repeat" description="PPR" evidence="3">
    <location>
        <begin position="697"/>
        <end position="731"/>
    </location>
</feature>
<dbReference type="Proteomes" id="UP000654075">
    <property type="component" value="Unassembled WGS sequence"/>
</dbReference>
<dbReference type="PANTHER" id="PTHR47942:SF63">
    <property type="entry name" value="PENTATRICOPEPTIDE REPEAT-CONTAINING PROTEIN"/>
    <property type="match status" value="1"/>
</dbReference>
<evidence type="ECO:0000256" key="3">
    <source>
        <dbReference type="PROSITE-ProRule" id="PRU00708"/>
    </source>
</evidence>
<evidence type="ECO:0000313" key="6">
    <source>
        <dbReference type="Proteomes" id="UP000654075"/>
    </source>
</evidence>
<protein>
    <recommendedName>
        <fullName evidence="4">K Homology domain-containing protein</fullName>
    </recommendedName>
</protein>
<dbReference type="InterPro" id="IPR002885">
    <property type="entry name" value="PPR_rpt"/>
</dbReference>
<dbReference type="InterPro" id="IPR011990">
    <property type="entry name" value="TPR-like_helical_dom_sf"/>
</dbReference>
<evidence type="ECO:0000313" key="5">
    <source>
        <dbReference type="EMBL" id="CAE8612456.1"/>
    </source>
</evidence>
<dbReference type="InterPro" id="IPR051222">
    <property type="entry name" value="PPR/CCM1_RNA-binding"/>
</dbReference>
<dbReference type="EMBL" id="CAJNNV010025121">
    <property type="protein sequence ID" value="CAE8612456.1"/>
    <property type="molecule type" value="Genomic_DNA"/>
</dbReference>
<proteinExistence type="predicted"/>
<accession>A0A813FFL8</accession>